<feature type="region of interest" description="Disordered" evidence="1">
    <location>
        <begin position="1"/>
        <end position="21"/>
    </location>
</feature>
<evidence type="ECO:0000313" key="3">
    <source>
        <dbReference type="Proteomes" id="UP001607303"/>
    </source>
</evidence>
<gene>
    <name evidence="2" type="ORF">V1477_000594</name>
</gene>
<proteinExistence type="predicted"/>
<protein>
    <submittedName>
        <fullName evidence="2">Uncharacterized protein</fullName>
    </submittedName>
</protein>
<evidence type="ECO:0000313" key="2">
    <source>
        <dbReference type="EMBL" id="KAL2751436.1"/>
    </source>
</evidence>
<organism evidence="2 3">
    <name type="scientific">Vespula maculifrons</name>
    <name type="common">Eastern yellow jacket</name>
    <name type="synonym">Wasp</name>
    <dbReference type="NCBI Taxonomy" id="7453"/>
    <lineage>
        <taxon>Eukaryota</taxon>
        <taxon>Metazoa</taxon>
        <taxon>Ecdysozoa</taxon>
        <taxon>Arthropoda</taxon>
        <taxon>Hexapoda</taxon>
        <taxon>Insecta</taxon>
        <taxon>Pterygota</taxon>
        <taxon>Neoptera</taxon>
        <taxon>Endopterygota</taxon>
        <taxon>Hymenoptera</taxon>
        <taxon>Apocrita</taxon>
        <taxon>Aculeata</taxon>
        <taxon>Vespoidea</taxon>
        <taxon>Vespidae</taxon>
        <taxon>Vespinae</taxon>
        <taxon>Vespula</taxon>
    </lineage>
</organism>
<sequence length="74" mass="8376">MRWEKGTKKKKEKESQYSNKTIENRLEGGQFKVQSSHYGFDVRIFEVGTLQEQGVDIVPVVVSAKSRGKDGKSS</sequence>
<dbReference type="EMBL" id="JAYRBN010000007">
    <property type="protein sequence ID" value="KAL2751436.1"/>
    <property type="molecule type" value="Genomic_DNA"/>
</dbReference>
<keyword evidence="3" id="KW-1185">Reference proteome</keyword>
<reference evidence="2 3" key="1">
    <citation type="journal article" date="2024" name="Ann. Entomol. Soc. Am.">
        <title>Genomic analyses of the southern and eastern yellowjacket wasps (Hymenoptera: Vespidae) reveal evolutionary signatures of social life.</title>
        <authorList>
            <person name="Catto M.A."/>
            <person name="Caine P.B."/>
            <person name="Orr S.E."/>
            <person name="Hunt B.G."/>
            <person name="Goodisman M.A.D."/>
        </authorList>
    </citation>
    <scope>NUCLEOTIDE SEQUENCE [LARGE SCALE GENOMIC DNA]</scope>
    <source>
        <strain evidence="2">232</strain>
        <tissue evidence="2">Head and thorax</tissue>
    </source>
</reference>
<accession>A0ABD2D231</accession>
<evidence type="ECO:0000256" key="1">
    <source>
        <dbReference type="SAM" id="MobiDB-lite"/>
    </source>
</evidence>
<dbReference type="AlphaFoldDB" id="A0ABD2D231"/>
<dbReference type="Proteomes" id="UP001607303">
    <property type="component" value="Unassembled WGS sequence"/>
</dbReference>
<name>A0ABD2D231_VESMC</name>
<comment type="caution">
    <text evidence="2">The sequence shown here is derived from an EMBL/GenBank/DDBJ whole genome shotgun (WGS) entry which is preliminary data.</text>
</comment>